<evidence type="ECO:0000256" key="4">
    <source>
        <dbReference type="ARBA" id="ARBA00022964"/>
    </source>
</evidence>
<dbReference type="InterPro" id="IPR005123">
    <property type="entry name" value="Oxoglu/Fe-dep_dioxygenase_dom"/>
</dbReference>
<evidence type="ECO:0000256" key="6">
    <source>
        <dbReference type="ARBA" id="ARBA00023004"/>
    </source>
</evidence>
<dbReference type="PANTHER" id="PTHR46030:SF1">
    <property type="entry name" value="ALPHA-KETOGLUTARATE-DEPENDENT DIOXYGENASE ALKB HOMOLOG 6"/>
    <property type="match status" value="1"/>
</dbReference>
<accession>A0AAW1S0N7</accession>
<keyword evidence="10" id="KW-1185">Reference proteome</keyword>
<reference evidence="9 10" key="1">
    <citation type="journal article" date="2024" name="Nat. Commun.">
        <title>Phylogenomics reveals the evolutionary origins of lichenization in chlorophyte algae.</title>
        <authorList>
            <person name="Puginier C."/>
            <person name="Libourel C."/>
            <person name="Otte J."/>
            <person name="Skaloud P."/>
            <person name="Haon M."/>
            <person name="Grisel S."/>
            <person name="Petersen M."/>
            <person name="Berrin J.G."/>
            <person name="Delaux P.M."/>
            <person name="Dal Grande F."/>
            <person name="Keller J."/>
        </authorList>
    </citation>
    <scope>NUCLEOTIDE SEQUENCE [LARGE SCALE GENOMIC DNA]</scope>
    <source>
        <strain evidence="9 10">SAG 245.80</strain>
    </source>
</reference>
<evidence type="ECO:0000256" key="2">
    <source>
        <dbReference type="ARBA" id="ARBA00007879"/>
    </source>
</evidence>
<keyword evidence="6" id="KW-0408">Iron</keyword>
<proteinExistence type="inferred from homology"/>
<dbReference type="Gene3D" id="2.60.120.590">
    <property type="entry name" value="Alpha-ketoglutarate-dependent dioxygenase AlkB-like"/>
    <property type="match status" value="1"/>
</dbReference>
<comment type="similarity">
    <text evidence="2">Belongs to the alkB family.</text>
</comment>
<dbReference type="GO" id="GO:0005634">
    <property type="term" value="C:nucleus"/>
    <property type="evidence" value="ECO:0007669"/>
    <property type="project" value="UniProtKB-SubCell"/>
</dbReference>
<dbReference type="AlphaFoldDB" id="A0AAW1S0N7"/>
<dbReference type="Proteomes" id="UP001445335">
    <property type="component" value="Unassembled WGS sequence"/>
</dbReference>
<evidence type="ECO:0000256" key="3">
    <source>
        <dbReference type="ARBA" id="ARBA00022723"/>
    </source>
</evidence>
<keyword evidence="7" id="KW-0539">Nucleus</keyword>
<gene>
    <name evidence="9" type="ORF">WJX81_003012</name>
</gene>
<evidence type="ECO:0000256" key="5">
    <source>
        <dbReference type="ARBA" id="ARBA00023002"/>
    </source>
</evidence>
<dbReference type="InterPro" id="IPR032862">
    <property type="entry name" value="ALKBH6"/>
</dbReference>
<evidence type="ECO:0000256" key="7">
    <source>
        <dbReference type="ARBA" id="ARBA00023242"/>
    </source>
</evidence>
<dbReference type="PROSITE" id="PS51471">
    <property type="entry name" value="FE2OG_OXY"/>
    <property type="match status" value="1"/>
</dbReference>
<keyword evidence="4" id="KW-0223">Dioxygenase</keyword>
<organism evidence="9 10">
    <name type="scientific">Elliptochloris bilobata</name>
    <dbReference type="NCBI Taxonomy" id="381761"/>
    <lineage>
        <taxon>Eukaryota</taxon>
        <taxon>Viridiplantae</taxon>
        <taxon>Chlorophyta</taxon>
        <taxon>core chlorophytes</taxon>
        <taxon>Trebouxiophyceae</taxon>
        <taxon>Trebouxiophyceae incertae sedis</taxon>
        <taxon>Elliptochloris clade</taxon>
        <taxon>Elliptochloris</taxon>
    </lineage>
</organism>
<dbReference type="GO" id="GO:0051213">
    <property type="term" value="F:dioxygenase activity"/>
    <property type="evidence" value="ECO:0007669"/>
    <property type="project" value="UniProtKB-KW"/>
</dbReference>
<name>A0AAW1S0N7_9CHLO</name>
<evidence type="ECO:0000313" key="9">
    <source>
        <dbReference type="EMBL" id="KAK9839233.1"/>
    </source>
</evidence>
<keyword evidence="3" id="KW-0479">Metal-binding</keyword>
<comment type="caution">
    <text evidence="9">The sequence shown here is derived from an EMBL/GenBank/DDBJ whole genome shotgun (WGS) entry which is preliminary data.</text>
</comment>
<protein>
    <recommendedName>
        <fullName evidence="8">Fe2OG dioxygenase domain-containing protein</fullName>
    </recommendedName>
</protein>
<dbReference type="GO" id="GO:0046872">
    <property type="term" value="F:metal ion binding"/>
    <property type="evidence" value="ECO:0007669"/>
    <property type="project" value="UniProtKB-KW"/>
</dbReference>
<evidence type="ECO:0000256" key="1">
    <source>
        <dbReference type="ARBA" id="ARBA00004123"/>
    </source>
</evidence>
<sequence>MRHHQVGSLPYIFYIPDYLTAAEDDSLASTIRTSKQRWTQVSGRRLRNYGGRVHEKTGVLLAAPLPGWLQALLRRLQSDTGIHGAGGEAPNHVLLNAYLPGQGILPHQDGPLYYPGVCILSLGGPAVLRFRRKISGGIAAEAAASVLLMPRSLVAFAGAAYSDHLHGIEEVEAEAIDASIVNLDRHPELQLRTASRDLVQPPPHTHTLIVSVLFHRLQKGKGRDGHLLGELLISHNEWHIFPYVP</sequence>
<dbReference type="InterPro" id="IPR027450">
    <property type="entry name" value="AlkB-like"/>
</dbReference>
<dbReference type="EMBL" id="JALJOU010000017">
    <property type="protein sequence ID" value="KAK9839233.1"/>
    <property type="molecule type" value="Genomic_DNA"/>
</dbReference>
<comment type="subcellular location">
    <subcellularLocation>
        <location evidence="1">Nucleus</location>
    </subcellularLocation>
</comment>
<evidence type="ECO:0000259" key="8">
    <source>
        <dbReference type="PROSITE" id="PS51471"/>
    </source>
</evidence>
<dbReference type="SUPFAM" id="SSF51197">
    <property type="entry name" value="Clavaminate synthase-like"/>
    <property type="match status" value="1"/>
</dbReference>
<dbReference type="Pfam" id="PF13532">
    <property type="entry name" value="2OG-FeII_Oxy_2"/>
    <property type="match status" value="1"/>
</dbReference>
<feature type="domain" description="Fe2OG dioxygenase" evidence="8">
    <location>
        <begin position="89"/>
        <end position="201"/>
    </location>
</feature>
<dbReference type="InterPro" id="IPR037151">
    <property type="entry name" value="AlkB-like_sf"/>
</dbReference>
<dbReference type="PANTHER" id="PTHR46030">
    <property type="entry name" value="ALPHA-KETOGLUTARATE-DEPENDENT DIOXYGENASE ALKB HOMOLOG 6"/>
    <property type="match status" value="1"/>
</dbReference>
<keyword evidence="5" id="KW-0560">Oxidoreductase</keyword>
<evidence type="ECO:0000313" key="10">
    <source>
        <dbReference type="Proteomes" id="UP001445335"/>
    </source>
</evidence>